<evidence type="ECO:0000259" key="6">
    <source>
        <dbReference type="Pfam" id="PF00669"/>
    </source>
</evidence>
<dbReference type="PANTHER" id="PTHR42792:SF1">
    <property type="entry name" value="FLAGELLAR HOOK-ASSOCIATED PROTEIN 3"/>
    <property type="match status" value="1"/>
</dbReference>
<evidence type="ECO:0000256" key="2">
    <source>
        <dbReference type="ARBA" id="ARBA00004613"/>
    </source>
</evidence>
<protein>
    <submittedName>
        <fullName evidence="7">Flagellar hook-associated protein 3 FlgL</fullName>
    </submittedName>
</protein>
<evidence type="ECO:0000256" key="5">
    <source>
        <dbReference type="ARBA" id="ARBA00023143"/>
    </source>
</evidence>
<dbReference type="GO" id="GO:0009424">
    <property type="term" value="C:bacterial-type flagellum hook"/>
    <property type="evidence" value="ECO:0007669"/>
    <property type="project" value="InterPro"/>
</dbReference>
<dbReference type="GO" id="GO:0071973">
    <property type="term" value="P:bacterial-type flagellum-dependent cell motility"/>
    <property type="evidence" value="ECO:0007669"/>
    <property type="project" value="InterPro"/>
</dbReference>
<evidence type="ECO:0000256" key="1">
    <source>
        <dbReference type="ARBA" id="ARBA00004365"/>
    </source>
</evidence>
<accession>A0AAC9UGU2</accession>
<evidence type="ECO:0000256" key="4">
    <source>
        <dbReference type="ARBA" id="ARBA00022525"/>
    </source>
</evidence>
<dbReference type="InterPro" id="IPR013384">
    <property type="entry name" value="Flagell_FlgL"/>
</dbReference>
<feature type="domain" description="Flagellin N-terminal" evidence="6">
    <location>
        <begin position="4"/>
        <end position="140"/>
    </location>
</feature>
<dbReference type="NCBIfam" id="TIGR02550">
    <property type="entry name" value="flagell_flgL"/>
    <property type="match status" value="1"/>
</dbReference>
<dbReference type="SUPFAM" id="SSF64518">
    <property type="entry name" value="Phase 1 flagellin"/>
    <property type="match status" value="1"/>
</dbReference>
<organism evidence="7 8">
    <name type="scientific">Pseudoalteromonas nigrifaciens</name>
    <dbReference type="NCBI Taxonomy" id="28109"/>
    <lineage>
        <taxon>Bacteria</taxon>
        <taxon>Pseudomonadati</taxon>
        <taxon>Pseudomonadota</taxon>
        <taxon>Gammaproteobacteria</taxon>
        <taxon>Alteromonadales</taxon>
        <taxon>Pseudoalteromonadaceae</taxon>
        <taxon>Pseudoalteromonas</taxon>
    </lineage>
</organism>
<sequence length="423" mass="45810">MRLSNNLMYQNSINKILQNQNGVANAQERVNTRQKYLSTSEAPADISQAMLYTNKIQSNEQYTKNINQLNGRLKTEESVLQGINESIQAAKDIALKAGNGAYSKDDLKSLASELSEIQKTLANLMNTRSEDGKYIFSGYQDNTQPYQFDAASGTYNYQGDQGQHKITIAEGVSIKSSDNGYDTFEKTNARLNVASNTGSIPTLTPPNNITAGSVYVDKQGVFDQFHKEQYNADPTAAPSANTFNIVVSAGTNPGDPQQYEIQRAGNPLNPPVTGAVQAGEPIEFAGMKIQLSGAAPGQLDFSLEPPHKENVLNTLQGLITGLNNGTLTGDDFQQALNDGVTQLQNASEQVVFTQASLGGRMNVLERVTDSNSALDIQNQSNRSSLLEVDMAAAISELTQQETALQASQATFGRLAKLSLFDYI</sequence>
<dbReference type="AlphaFoldDB" id="A0AAC9UGU2"/>
<dbReference type="InterPro" id="IPR001492">
    <property type="entry name" value="Flagellin"/>
</dbReference>
<evidence type="ECO:0000313" key="7">
    <source>
        <dbReference type="EMBL" id="ASM53181.1"/>
    </source>
</evidence>
<name>A0AAC9UGU2_9GAMM</name>
<dbReference type="Gene3D" id="1.20.1330.10">
    <property type="entry name" value="f41 fragment of flagellin, N-terminal domain"/>
    <property type="match status" value="2"/>
</dbReference>
<gene>
    <name evidence="7" type="primary">flgL</name>
    <name evidence="7" type="ORF">PNIG_a0944</name>
</gene>
<dbReference type="Proteomes" id="UP000198329">
    <property type="component" value="Chromosome I"/>
</dbReference>
<dbReference type="InterPro" id="IPR001029">
    <property type="entry name" value="Flagellin_N"/>
</dbReference>
<proteinExistence type="inferred from homology"/>
<keyword evidence="5" id="KW-0975">Bacterial flagellum</keyword>
<evidence type="ECO:0000256" key="3">
    <source>
        <dbReference type="ARBA" id="ARBA00005709"/>
    </source>
</evidence>
<keyword evidence="7" id="KW-0966">Cell projection</keyword>
<dbReference type="Pfam" id="PF00669">
    <property type="entry name" value="Flagellin_N"/>
    <property type="match status" value="1"/>
</dbReference>
<dbReference type="PANTHER" id="PTHR42792">
    <property type="entry name" value="FLAGELLIN"/>
    <property type="match status" value="1"/>
</dbReference>
<dbReference type="RefSeq" id="WP_089367866.1">
    <property type="nucleotide sequence ID" value="NZ_BJXZ01000058.1"/>
</dbReference>
<keyword evidence="7" id="KW-0969">Cilium</keyword>
<dbReference type="KEGG" id="png:PNIG_a0944"/>
<evidence type="ECO:0000313" key="8">
    <source>
        <dbReference type="Proteomes" id="UP000198329"/>
    </source>
</evidence>
<dbReference type="GeneID" id="300940842"/>
<dbReference type="GO" id="GO:0005198">
    <property type="term" value="F:structural molecule activity"/>
    <property type="evidence" value="ECO:0007669"/>
    <property type="project" value="InterPro"/>
</dbReference>
<comment type="similarity">
    <text evidence="3">Belongs to the bacterial flagellin family.</text>
</comment>
<dbReference type="GO" id="GO:0005576">
    <property type="term" value="C:extracellular region"/>
    <property type="evidence" value="ECO:0007669"/>
    <property type="project" value="UniProtKB-SubCell"/>
</dbReference>
<reference evidence="7 8" key="1">
    <citation type="submission" date="2015-03" db="EMBL/GenBank/DDBJ databases">
        <authorList>
            <person name="Xie B.-B."/>
            <person name="Rong J.-C."/>
            <person name="Qin Q.-L."/>
            <person name="Zhang Y.-Z."/>
        </authorList>
    </citation>
    <scope>NUCLEOTIDE SEQUENCE [LARGE SCALE GENOMIC DNA]</scope>
    <source>
        <strain evidence="7 8">KMM 661</strain>
    </source>
</reference>
<dbReference type="EMBL" id="CP011036">
    <property type="protein sequence ID" value="ASM53181.1"/>
    <property type="molecule type" value="Genomic_DNA"/>
</dbReference>
<comment type="subcellular location">
    <subcellularLocation>
        <location evidence="1">Bacterial flagellum</location>
    </subcellularLocation>
    <subcellularLocation>
        <location evidence="2">Secreted</location>
    </subcellularLocation>
</comment>
<keyword evidence="4" id="KW-0964">Secreted</keyword>
<keyword evidence="7" id="KW-0282">Flagellum</keyword>
<keyword evidence="8" id="KW-1185">Reference proteome</keyword>